<evidence type="ECO:0000313" key="2">
    <source>
        <dbReference type="EMBL" id="KAK5953468.1"/>
    </source>
</evidence>
<gene>
    <name evidence="2" type="ORF">OHC33_005412</name>
</gene>
<protein>
    <submittedName>
        <fullName evidence="2">Uncharacterized protein</fullName>
    </submittedName>
</protein>
<evidence type="ECO:0000256" key="1">
    <source>
        <dbReference type="SAM" id="MobiDB-lite"/>
    </source>
</evidence>
<sequence length="240" mass="27974">MPPEQWRRDGFSQDWYIWRKESSGPLEEDQIVTPFRSTSVVWCQQSQKYWFVPRDCTETTQRSAENDPEVWDNWHPLFFYDLGSETQRPRPGLWKILPTGLKRQHDGGCPRNFDEFLPKHFFFFGGDTQDTRCHFIGDLSLMLALLAMCPRKPDKILEQISQKFYANNSSRFESSEDPIDRSVKPGRALVMQVAIVTNADDSRAEIQRRRNQLESWERGELGSMVSSHTPSPAEKQAWGV</sequence>
<feature type="region of interest" description="Disordered" evidence="1">
    <location>
        <begin position="217"/>
        <end position="240"/>
    </location>
</feature>
<name>A0AAN8EKF7_9EURO</name>
<accession>A0AAN8EKF7</accession>
<organism evidence="2 3">
    <name type="scientific">Knufia fluminis</name>
    <dbReference type="NCBI Taxonomy" id="191047"/>
    <lineage>
        <taxon>Eukaryota</taxon>
        <taxon>Fungi</taxon>
        <taxon>Dikarya</taxon>
        <taxon>Ascomycota</taxon>
        <taxon>Pezizomycotina</taxon>
        <taxon>Eurotiomycetes</taxon>
        <taxon>Chaetothyriomycetidae</taxon>
        <taxon>Chaetothyriales</taxon>
        <taxon>Trichomeriaceae</taxon>
        <taxon>Knufia</taxon>
    </lineage>
</organism>
<dbReference type="AlphaFoldDB" id="A0AAN8EKF7"/>
<reference evidence="2 3" key="1">
    <citation type="submission" date="2022-12" db="EMBL/GenBank/DDBJ databases">
        <title>Genomic features and morphological characterization of a novel Knufia sp. strain isolated from spacecraft assembly facility.</title>
        <authorList>
            <person name="Teixeira M."/>
            <person name="Chander A.M."/>
            <person name="Stajich J.E."/>
            <person name="Venkateswaran K."/>
        </authorList>
    </citation>
    <scope>NUCLEOTIDE SEQUENCE [LARGE SCALE GENOMIC DNA]</scope>
    <source>
        <strain evidence="2 3">FJI-L2-BK-P2</strain>
    </source>
</reference>
<dbReference type="EMBL" id="JAKLMC020000011">
    <property type="protein sequence ID" value="KAK5953468.1"/>
    <property type="molecule type" value="Genomic_DNA"/>
</dbReference>
<dbReference type="Proteomes" id="UP001316803">
    <property type="component" value="Unassembled WGS sequence"/>
</dbReference>
<proteinExistence type="predicted"/>
<evidence type="ECO:0000313" key="3">
    <source>
        <dbReference type="Proteomes" id="UP001316803"/>
    </source>
</evidence>
<comment type="caution">
    <text evidence="2">The sequence shown here is derived from an EMBL/GenBank/DDBJ whole genome shotgun (WGS) entry which is preliminary data.</text>
</comment>
<keyword evidence="3" id="KW-1185">Reference proteome</keyword>